<dbReference type="EMBL" id="QTJW01000038">
    <property type="protein sequence ID" value="RGD66661.1"/>
    <property type="molecule type" value="Genomic_DNA"/>
</dbReference>
<dbReference type="Proteomes" id="UP000261023">
    <property type="component" value="Unassembled WGS sequence"/>
</dbReference>
<dbReference type="Pfam" id="PF01547">
    <property type="entry name" value="SBP_bac_1"/>
    <property type="match status" value="1"/>
</dbReference>
<dbReference type="PANTHER" id="PTHR43649">
    <property type="entry name" value="ARABINOSE-BINDING PROTEIN-RELATED"/>
    <property type="match status" value="1"/>
</dbReference>
<dbReference type="Gene3D" id="3.40.190.10">
    <property type="entry name" value="Periplasmic binding protein-like II"/>
    <property type="match status" value="1"/>
</dbReference>
<evidence type="ECO:0000256" key="2">
    <source>
        <dbReference type="ARBA" id="ARBA00008520"/>
    </source>
</evidence>
<comment type="subcellular location">
    <subcellularLocation>
        <location evidence="1">Cell envelope</location>
    </subcellularLocation>
</comment>
<protein>
    <submittedName>
        <fullName evidence="7">Extracellular solute-binding protein</fullName>
    </submittedName>
</protein>
<dbReference type="PROSITE" id="PS51257">
    <property type="entry name" value="PROKAR_LIPOPROTEIN"/>
    <property type="match status" value="1"/>
</dbReference>
<dbReference type="InterPro" id="IPR050490">
    <property type="entry name" value="Bact_solute-bd_prot1"/>
</dbReference>
<evidence type="ECO:0000313" key="7">
    <source>
        <dbReference type="EMBL" id="RGJ07857.1"/>
    </source>
</evidence>
<feature type="signal peptide" evidence="5">
    <location>
        <begin position="1"/>
        <end position="23"/>
    </location>
</feature>
<feature type="chain" id="PRO_5042356435" evidence="5">
    <location>
        <begin position="24"/>
        <end position="477"/>
    </location>
</feature>
<dbReference type="RefSeq" id="WP_002599823.1">
    <property type="nucleotide sequence ID" value="NZ_CACRUH010000095.1"/>
</dbReference>
<dbReference type="AlphaFoldDB" id="A0A374PDH2"/>
<evidence type="ECO:0000313" key="8">
    <source>
        <dbReference type="Proteomes" id="UP000261023"/>
    </source>
</evidence>
<evidence type="ECO:0000256" key="3">
    <source>
        <dbReference type="ARBA" id="ARBA00022448"/>
    </source>
</evidence>
<dbReference type="Proteomes" id="UP000263014">
    <property type="component" value="Unassembled WGS sequence"/>
</dbReference>
<proteinExistence type="inferred from homology"/>
<dbReference type="SUPFAM" id="SSF53850">
    <property type="entry name" value="Periplasmic binding protein-like II"/>
    <property type="match status" value="1"/>
</dbReference>
<evidence type="ECO:0000313" key="9">
    <source>
        <dbReference type="Proteomes" id="UP000263014"/>
    </source>
</evidence>
<dbReference type="GO" id="GO:0030313">
    <property type="term" value="C:cell envelope"/>
    <property type="evidence" value="ECO:0007669"/>
    <property type="project" value="UniProtKB-SubCell"/>
</dbReference>
<name>A0A374PDH2_9FIRM</name>
<evidence type="ECO:0000256" key="1">
    <source>
        <dbReference type="ARBA" id="ARBA00004196"/>
    </source>
</evidence>
<dbReference type="PANTHER" id="PTHR43649:SF31">
    <property type="entry name" value="SN-GLYCEROL-3-PHOSPHATE-BINDING PERIPLASMIC PROTEIN UGPB"/>
    <property type="match status" value="1"/>
</dbReference>
<dbReference type="OrthoDB" id="383937at2"/>
<organism evidence="7 9">
    <name type="scientific">Hungatella hathewayi</name>
    <dbReference type="NCBI Taxonomy" id="154046"/>
    <lineage>
        <taxon>Bacteria</taxon>
        <taxon>Bacillati</taxon>
        <taxon>Bacillota</taxon>
        <taxon>Clostridia</taxon>
        <taxon>Lachnospirales</taxon>
        <taxon>Lachnospiraceae</taxon>
        <taxon>Hungatella</taxon>
    </lineage>
</organism>
<comment type="caution">
    <text evidence="7">The sequence shown here is derived from an EMBL/GenBank/DDBJ whole genome shotgun (WGS) entry which is preliminary data.</text>
</comment>
<evidence type="ECO:0000313" key="6">
    <source>
        <dbReference type="EMBL" id="RGD66661.1"/>
    </source>
</evidence>
<gene>
    <name evidence="6" type="ORF">DWX31_31440</name>
    <name evidence="7" type="ORF">DXD79_00090</name>
</gene>
<keyword evidence="3" id="KW-0813">Transport</keyword>
<keyword evidence="4 5" id="KW-0732">Signal</keyword>
<reference evidence="8 9" key="1">
    <citation type="submission" date="2018-08" db="EMBL/GenBank/DDBJ databases">
        <title>A genome reference for cultivated species of the human gut microbiota.</title>
        <authorList>
            <person name="Zou Y."/>
            <person name="Xue W."/>
            <person name="Luo G."/>
        </authorList>
    </citation>
    <scope>NUCLEOTIDE SEQUENCE [LARGE SCALE GENOMIC DNA]</scope>
    <source>
        <strain evidence="6 8">AF19-13AC</strain>
        <strain evidence="7 9">TM09-12</strain>
    </source>
</reference>
<evidence type="ECO:0000256" key="5">
    <source>
        <dbReference type="SAM" id="SignalP"/>
    </source>
</evidence>
<comment type="similarity">
    <text evidence="2">Belongs to the bacterial solute-binding protein 1 family.</text>
</comment>
<accession>A0A374PDH2</accession>
<dbReference type="EMBL" id="QSON01000001">
    <property type="protein sequence ID" value="RGJ07857.1"/>
    <property type="molecule type" value="Genomic_DNA"/>
</dbReference>
<dbReference type="InterPro" id="IPR006059">
    <property type="entry name" value="SBP"/>
</dbReference>
<sequence length="477" mass="53995">MFKRAKRMAALLTAAAMALTLTACSGSGDNAGQGGKSAETTVTADKSGKETVRMIIPGLSENSTVDPVSGLETKSLGEFQDFLNAKIPDYNIEILTIAWDGWIQSMEAMLTAGEADMGIFTNQEAVPSWYMDLTPYLEKDEEINLNNLSDLFIDPAVYYTRYKSFNHPEESGNIYGLPLTIACNMITYDSQLFKEWGVEEPNEEMTFSQLVDLAEKMTGTNPVTGKKNYGAFIFHEWAEWYALSYDVAKPFTSDTMNISELDMDEYVESIKTSPEAKAWFTDFIRLVDCCNEAVATGDGADNWLTEDNDTAINFDCNNQTKAYMQYVYAGDSSTTDRYKAVMIPEGTYGASFPEFFRLAIAKNAKNPDAAWEVIKDMVTNKEIIDFYLTNYARDKITCLKDSSGMTMMDYEINQKRLDYQQKNMFTTDDYWYWRTAMQTIDNQLLSKQYTADQAVDAYYNEVKTWVENIKRQSGDSL</sequence>
<evidence type="ECO:0000256" key="4">
    <source>
        <dbReference type="ARBA" id="ARBA00022729"/>
    </source>
</evidence>